<organism evidence="2 3">
    <name type="scientific">Aspergillus viridinutans</name>
    <dbReference type="NCBI Taxonomy" id="75553"/>
    <lineage>
        <taxon>Eukaryota</taxon>
        <taxon>Fungi</taxon>
        <taxon>Dikarya</taxon>
        <taxon>Ascomycota</taxon>
        <taxon>Pezizomycotina</taxon>
        <taxon>Eurotiomycetes</taxon>
        <taxon>Eurotiomycetidae</taxon>
        <taxon>Eurotiales</taxon>
        <taxon>Aspergillaceae</taxon>
        <taxon>Aspergillus</taxon>
        <taxon>Aspergillus subgen. Fumigati</taxon>
    </lineage>
</organism>
<feature type="compositionally biased region" description="Basic and acidic residues" evidence="1">
    <location>
        <begin position="49"/>
        <end position="61"/>
    </location>
</feature>
<dbReference type="Proteomes" id="UP000710440">
    <property type="component" value="Unassembled WGS sequence"/>
</dbReference>
<feature type="compositionally biased region" description="Low complexity" evidence="1">
    <location>
        <begin position="128"/>
        <end position="159"/>
    </location>
</feature>
<feature type="region of interest" description="Disordered" evidence="1">
    <location>
        <begin position="84"/>
        <end position="195"/>
    </location>
</feature>
<proteinExistence type="predicted"/>
<accession>A0A9P3C7R7</accession>
<evidence type="ECO:0000256" key="1">
    <source>
        <dbReference type="SAM" id="MobiDB-lite"/>
    </source>
</evidence>
<dbReference type="OrthoDB" id="4510778at2759"/>
<comment type="caution">
    <text evidence="2">The sequence shown here is derived from an EMBL/GenBank/DDBJ whole genome shotgun (WGS) entry which is preliminary data.</text>
</comment>
<evidence type="ECO:0000313" key="2">
    <source>
        <dbReference type="EMBL" id="GIK07622.1"/>
    </source>
</evidence>
<name>A0A9P3C7R7_ASPVI</name>
<feature type="compositionally biased region" description="Basic residues" evidence="1">
    <location>
        <begin position="110"/>
        <end position="119"/>
    </location>
</feature>
<dbReference type="GeneID" id="66931270"/>
<protein>
    <submittedName>
        <fullName evidence="2">Uncharacterized protein</fullName>
    </submittedName>
</protein>
<reference evidence="2 3" key="1">
    <citation type="submission" date="2021-02" db="EMBL/GenBank/DDBJ databases">
        <title>Pan-genome distribution and transcriptional activeness of fungal secondary metabolism genes in Aspergillus section Fumigati.</title>
        <authorList>
            <person name="Takahashi H."/>
            <person name="Umemura M."/>
            <person name="Ninomiya A."/>
            <person name="Kusuya Y."/>
            <person name="Urayama S."/>
            <person name="Shimizu M."/>
            <person name="Watanabe A."/>
            <person name="Kamei K."/>
            <person name="Yaguchi T."/>
            <person name="Hagiwara D."/>
        </authorList>
    </citation>
    <scope>NUCLEOTIDE SEQUENCE [LARGE SCALE GENOMIC DNA]</scope>
    <source>
        <strain evidence="2 3">IFM 47045</strain>
    </source>
</reference>
<dbReference type="EMBL" id="BOPL01000014">
    <property type="protein sequence ID" value="GIK07622.1"/>
    <property type="molecule type" value="Genomic_DNA"/>
</dbReference>
<gene>
    <name evidence="2" type="ORF">Aspvir_003288</name>
</gene>
<feature type="region of interest" description="Disordered" evidence="1">
    <location>
        <begin position="1"/>
        <end position="61"/>
    </location>
</feature>
<sequence length="195" mass="21716">MSAVVESGLAASMHAPRGASGSGGKRPRKGNGGRRPPGRGPSKGMKKKEKTEEKCPACGEEGHNLEECRLYGVVFRGIALAATRAIATQSRRPPVSRRHTVGMPQQHPRMNSRQRRTARRLAERQRQRQQQGQQAQEQLGRQEQAPREQLPQQQSPQEQRPQHSAELPMRPALQEPPEGASWADQIDYEAEKNAQ</sequence>
<keyword evidence="3" id="KW-1185">Reference proteome</keyword>
<dbReference type="RefSeq" id="XP_043130808.1">
    <property type="nucleotide sequence ID" value="XM_043274873.1"/>
</dbReference>
<evidence type="ECO:0000313" key="3">
    <source>
        <dbReference type="Proteomes" id="UP000710440"/>
    </source>
</evidence>
<dbReference type="AlphaFoldDB" id="A0A9P3C7R7"/>